<feature type="region of interest" description="Disordered" evidence="4">
    <location>
        <begin position="33"/>
        <end position="57"/>
    </location>
</feature>
<comment type="caution">
    <text evidence="6">The sequence shown here is derived from an EMBL/GenBank/DDBJ whole genome shotgun (WGS) entry which is preliminary data.</text>
</comment>
<gene>
    <name evidence="6" type="ORF">EZV62_000629</name>
</gene>
<dbReference type="GO" id="GO:0008252">
    <property type="term" value="F:nucleotidase activity"/>
    <property type="evidence" value="ECO:0007669"/>
    <property type="project" value="InterPro"/>
</dbReference>
<dbReference type="NCBIfam" id="TIGR00087">
    <property type="entry name" value="surE"/>
    <property type="match status" value="1"/>
</dbReference>
<dbReference type="EMBL" id="VAHF01000001">
    <property type="protein sequence ID" value="TXG72050.1"/>
    <property type="molecule type" value="Genomic_DNA"/>
</dbReference>
<feature type="compositionally biased region" description="Low complexity" evidence="4">
    <location>
        <begin position="34"/>
        <end position="43"/>
    </location>
</feature>
<keyword evidence="7" id="KW-1185">Reference proteome</keyword>
<evidence type="ECO:0000256" key="3">
    <source>
        <dbReference type="ARBA" id="ARBA00022801"/>
    </source>
</evidence>
<organism evidence="6 7">
    <name type="scientific">Acer yangbiense</name>
    <dbReference type="NCBI Taxonomy" id="1000413"/>
    <lineage>
        <taxon>Eukaryota</taxon>
        <taxon>Viridiplantae</taxon>
        <taxon>Streptophyta</taxon>
        <taxon>Embryophyta</taxon>
        <taxon>Tracheophyta</taxon>
        <taxon>Spermatophyta</taxon>
        <taxon>Magnoliopsida</taxon>
        <taxon>eudicotyledons</taxon>
        <taxon>Gunneridae</taxon>
        <taxon>Pentapetalae</taxon>
        <taxon>rosids</taxon>
        <taxon>malvids</taxon>
        <taxon>Sapindales</taxon>
        <taxon>Sapindaceae</taxon>
        <taxon>Hippocastanoideae</taxon>
        <taxon>Acereae</taxon>
        <taxon>Acer</taxon>
    </lineage>
</organism>
<dbReference type="HAMAP" id="MF_00060">
    <property type="entry name" value="SurE"/>
    <property type="match status" value="1"/>
</dbReference>
<evidence type="ECO:0000256" key="4">
    <source>
        <dbReference type="SAM" id="MobiDB-lite"/>
    </source>
</evidence>
<reference evidence="7" key="1">
    <citation type="journal article" date="2019" name="Gigascience">
        <title>De novo genome assembly of the endangered Acer yangbiense, a plant species with extremely small populations endemic to Yunnan Province, China.</title>
        <authorList>
            <person name="Yang J."/>
            <person name="Wariss H.M."/>
            <person name="Tao L."/>
            <person name="Zhang R."/>
            <person name="Yun Q."/>
            <person name="Hollingsworth P."/>
            <person name="Dao Z."/>
            <person name="Luo G."/>
            <person name="Guo H."/>
            <person name="Ma Y."/>
            <person name="Sun W."/>
        </authorList>
    </citation>
    <scope>NUCLEOTIDE SEQUENCE [LARGE SCALE GENOMIC DNA]</scope>
    <source>
        <strain evidence="7">cv. Malutang</strain>
    </source>
</reference>
<proteinExistence type="inferred from homology"/>
<evidence type="ECO:0000256" key="1">
    <source>
        <dbReference type="ARBA" id="ARBA00011062"/>
    </source>
</evidence>
<dbReference type="InterPro" id="IPR002828">
    <property type="entry name" value="SurE-like_Pase/nucleotidase"/>
</dbReference>
<evidence type="ECO:0000313" key="6">
    <source>
        <dbReference type="EMBL" id="TXG72050.1"/>
    </source>
</evidence>
<evidence type="ECO:0000313" key="7">
    <source>
        <dbReference type="Proteomes" id="UP000323000"/>
    </source>
</evidence>
<dbReference type="InterPro" id="IPR036523">
    <property type="entry name" value="SurE-like_sf"/>
</dbReference>
<protein>
    <recommendedName>
        <fullName evidence="5">Survival protein SurE-like phosphatase/nucleotidase domain-containing protein</fullName>
    </recommendedName>
</protein>
<dbReference type="PANTHER" id="PTHR30457">
    <property type="entry name" value="5'-NUCLEOTIDASE SURE"/>
    <property type="match status" value="1"/>
</dbReference>
<dbReference type="Proteomes" id="UP000323000">
    <property type="component" value="Chromosome 1"/>
</dbReference>
<dbReference type="OrthoDB" id="202825at2759"/>
<name>A0A5C7IRU6_9ROSI</name>
<comment type="similarity">
    <text evidence="1">Belongs to the SurE nucleotidase family.</text>
</comment>
<dbReference type="InterPro" id="IPR030048">
    <property type="entry name" value="SurE"/>
</dbReference>
<dbReference type="AlphaFoldDB" id="A0A5C7IRU6"/>
<dbReference type="GO" id="GO:0005829">
    <property type="term" value="C:cytosol"/>
    <property type="evidence" value="ECO:0007669"/>
    <property type="project" value="TreeGrafter"/>
</dbReference>
<evidence type="ECO:0000259" key="5">
    <source>
        <dbReference type="Pfam" id="PF01975"/>
    </source>
</evidence>
<dbReference type="Gene3D" id="3.40.1210.10">
    <property type="entry name" value="Survival protein SurE-like phosphatase/nucleotidase"/>
    <property type="match status" value="1"/>
</dbReference>
<dbReference type="GO" id="GO:0046872">
    <property type="term" value="F:metal ion binding"/>
    <property type="evidence" value="ECO:0007669"/>
    <property type="project" value="UniProtKB-KW"/>
</dbReference>
<keyword evidence="3" id="KW-0378">Hydrolase</keyword>
<feature type="domain" description="Survival protein SurE-like phosphatase/nucleotidase" evidence="5">
    <location>
        <begin position="110"/>
        <end position="302"/>
    </location>
</feature>
<dbReference type="SUPFAM" id="SSF64167">
    <property type="entry name" value="SurE-like"/>
    <property type="match status" value="1"/>
</dbReference>
<dbReference type="Pfam" id="PF01975">
    <property type="entry name" value="SurE"/>
    <property type="match status" value="1"/>
</dbReference>
<sequence>MRGSKAKFNFPHLIGSANVMPVRVRNKRRFPELSSFSSSSSSSTLNDESPTSKRRKSETNLVAEVGLENGSVLDLYQQILRQPDLLSTALLNCFLVAGTMENSSDQKPTIMVTNDDGIDAPGLRSLVRVLVSTNRYVVLVCAPDSEKSAVSHSITWRHPVTARRTNIDGATAYAISGTPADCTSLGVSQALFPSVPDLVLSGINMGSNCGYHVCYSGTVAGAREAFFHGVPSVSMSYNWVGGKSSIHDYTLAAEACLPIISALMAEIRNQTYPERCFLNIDMPTDVTNHKGYKLTKQGKSIFKMGWRQVTSETEGGKMLSTMTMETDSAAQTETNTSTALQDHALFKREVFFFFFNVLSASVIAKCLAVKGVHIDDPDTDWQYLQEGYITVTPLAALSNAEADCQAYCKDWLQSVSERVSSSAL</sequence>
<dbReference type="FunFam" id="3.40.1210.10:FF:000003">
    <property type="entry name" value="Survival protein SurE-like phosphatase/nucleotidase"/>
    <property type="match status" value="1"/>
</dbReference>
<keyword evidence="2" id="KW-0479">Metal-binding</keyword>
<accession>A0A5C7IRU6</accession>
<dbReference type="PANTHER" id="PTHR30457:SF0">
    <property type="entry name" value="PHOSPHATASE, PUTATIVE (AFU_ORTHOLOGUE AFUA_4G01070)-RELATED"/>
    <property type="match status" value="1"/>
</dbReference>
<evidence type="ECO:0000256" key="2">
    <source>
        <dbReference type="ARBA" id="ARBA00022723"/>
    </source>
</evidence>